<evidence type="ECO:0000259" key="1">
    <source>
        <dbReference type="Pfam" id="PF13976"/>
    </source>
</evidence>
<dbReference type="InterPro" id="IPR012337">
    <property type="entry name" value="RNaseH-like_sf"/>
</dbReference>
<dbReference type="PANTHER" id="PTHR42648:SF27">
    <property type="entry name" value="RNA-DIRECTED DNA POLYMERASE"/>
    <property type="match status" value="1"/>
</dbReference>
<gene>
    <name evidence="2" type="ORF">L484_006475</name>
</gene>
<feature type="domain" description="GAG-pre-integrase" evidence="1">
    <location>
        <begin position="202"/>
        <end position="249"/>
    </location>
</feature>
<dbReference type="Pfam" id="PF14223">
    <property type="entry name" value="Retrotran_gag_2"/>
    <property type="match status" value="1"/>
</dbReference>
<evidence type="ECO:0000313" key="2">
    <source>
        <dbReference type="EMBL" id="EXC13109.1"/>
    </source>
</evidence>
<organism evidence="2 3">
    <name type="scientific">Morus notabilis</name>
    <dbReference type="NCBI Taxonomy" id="981085"/>
    <lineage>
        <taxon>Eukaryota</taxon>
        <taxon>Viridiplantae</taxon>
        <taxon>Streptophyta</taxon>
        <taxon>Embryophyta</taxon>
        <taxon>Tracheophyta</taxon>
        <taxon>Spermatophyta</taxon>
        <taxon>Magnoliopsida</taxon>
        <taxon>eudicotyledons</taxon>
        <taxon>Gunneridae</taxon>
        <taxon>Pentapetalae</taxon>
        <taxon>rosids</taxon>
        <taxon>fabids</taxon>
        <taxon>Rosales</taxon>
        <taxon>Moraceae</taxon>
        <taxon>Moreae</taxon>
        <taxon>Morus</taxon>
    </lineage>
</organism>
<reference evidence="3" key="1">
    <citation type="submission" date="2013-01" db="EMBL/GenBank/DDBJ databases">
        <title>Draft Genome Sequence of a Mulberry Tree, Morus notabilis C.K. Schneid.</title>
        <authorList>
            <person name="He N."/>
            <person name="Zhao S."/>
        </authorList>
    </citation>
    <scope>NUCLEOTIDE SEQUENCE</scope>
</reference>
<sequence>MSNPIITLLATEKLDGDNYAKWKSNMYILLVCEDYKFVLVEECPQDPAANASKTTREPYDRLIKANNKAKCLMLASMSDVLRKKHEEMETAYEIMESLEAMFGAPSKKARLDAVRAFMNDKMKKGSSVKAHVLNMIDHLHDTELNSGRIDEATQVGIILESLSPDFHEFVNNIVMNKKKSNLTKLMNDLVAEPKNKKQKISHDNNTYLWHLRLGHINLIRIERLIKDGPLRQLKVGEHPVGESCLEGKMTKRHFTAKGERAKESLQLIHSDVCGPLNVQARGGYEYYITFIDDYSRYGFVYLMQRKSKTFGKLREF</sequence>
<accession>W9S3Q9</accession>
<dbReference type="Proteomes" id="UP000030645">
    <property type="component" value="Unassembled WGS sequence"/>
</dbReference>
<dbReference type="InterPro" id="IPR036397">
    <property type="entry name" value="RNaseH_sf"/>
</dbReference>
<dbReference type="STRING" id="981085.W9S3Q9"/>
<dbReference type="AlphaFoldDB" id="W9S3Q9"/>
<dbReference type="PANTHER" id="PTHR42648">
    <property type="entry name" value="TRANSPOSASE, PUTATIVE-RELATED"/>
    <property type="match status" value="1"/>
</dbReference>
<dbReference type="EMBL" id="KE345741">
    <property type="protein sequence ID" value="EXC13109.1"/>
    <property type="molecule type" value="Genomic_DNA"/>
</dbReference>
<keyword evidence="3" id="KW-1185">Reference proteome</keyword>
<dbReference type="GO" id="GO:0003676">
    <property type="term" value="F:nucleic acid binding"/>
    <property type="evidence" value="ECO:0007669"/>
    <property type="project" value="InterPro"/>
</dbReference>
<protein>
    <submittedName>
        <fullName evidence="2">Retrovirus-related Pol polyprotein from transposon TNT 1-94</fullName>
    </submittedName>
</protein>
<name>W9S3Q9_9ROSA</name>
<dbReference type="Pfam" id="PF13976">
    <property type="entry name" value="gag_pre-integrs"/>
    <property type="match status" value="1"/>
</dbReference>
<proteinExistence type="predicted"/>
<dbReference type="SUPFAM" id="SSF53098">
    <property type="entry name" value="Ribonuclease H-like"/>
    <property type="match status" value="1"/>
</dbReference>
<dbReference type="InterPro" id="IPR039537">
    <property type="entry name" value="Retrotran_Ty1/copia-like"/>
</dbReference>
<evidence type="ECO:0000313" key="3">
    <source>
        <dbReference type="Proteomes" id="UP000030645"/>
    </source>
</evidence>
<dbReference type="eggNOG" id="KOG0017">
    <property type="taxonomic scope" value="Eukaryota"/>
</dbReference>
<dbReference type="Gene3D" id="3.30.420.10">
    <property type="entry name" value="Ribonuclease H-like superfamily/Ribonuclease H"/>
    <property type="match status" value="1"/>
</dbReference>
<dbReference type="InterPro" id="IPR025724">
    <property type="entry name" value="GAG-pre-integrase_dom"/>
</dbReference>